<evidence type="ECO:0000256" key="9">
    <source>
        <dbReference type="RuleBase" id="RU363013"/>
    </source>
</evidence>
<dbReference type="CDD" id="cd00311">
    <property type="entry name" value="TIM"/>
    <property type="match status" value="1"/>
</dbReference>
<dbReference type="GO" id="GO:0004807">
    <property type="term" value="F:triose-phosphate isomerase activity"/>
    <property type="evidence" value="ECO:0007669"/>
    <property type="project" value="UniProtKB-UniRule"/>
</dbReference>
<dbReference type="Pfam" id="PF00121">
    <property type="entry name" value="TIM"/>
    <property type="match status" value="1"/>
</dbReference>
<dbReference type="SUPFAM" id="SSF51351">
    <property type="entry name" value="Triosephosphate isomerase (TIM)"/>
    <property type="match status" value="1"/>
</dbReference>
<feature type="binding site" evidence="8">
    <location>
        <position position="172"/>
    </location>
    <ligand>
        <name>substrate</name>
    </ligand>
</feature>
<feature type="active site" description="Electrophile" evidence="8">
    <location>
        <position position="94"/>
    </location>
</feature>
<evidence type="ECO:0000256" key="1">
    <source>
        <dbReference type="ARBA" id="ARBA00004680"/>
    </source>
</evidence>
<evidence type="ECO:0000256" key="5">
    <source>
        <dbReference type="ARBA" id="ARBA00022490"/>
    </source>
</evidence>
<dbReference type="PANTHER" id="PTHR21139:SF42">
    <property type="entry name" value="TRIOSEPHOSPHATE ISOMERASE"/>
    <property type="match status" value="1"/>
</dbReference>
<dbReference type="Gene3D" id="3.20.20.70">
    <property type="entry name" value="Aldolase class I"/>
    <property type="match status" value="1"/>
</dbReference>
<feature type="binding site" evidence="8">
    <location>
        <position position="211"/>
    </location>
    <ligand>
        <name>substrate</name>
    </ligand>
</feature>
<comment type="pathway">
    <text evidence="2">Carbohydrate metabolism; erythritol degradation.</text>
</comment>
<dbReference type="PANTHER" id="PTHR21139">
    <property type="entry name" value="TRIOSEPHOSPHATE ISOMERASE"/>
    <property type="match status" value="1"/>
</dbReference>
<keyword evidence="7 8" id="KW-0413">Isomerase</keyword>
<keyword evidence="5 8" id="KW-0963">Cytoplasm</keyword>
<dbReference type="GO" id="GO:0006096">
    <property type="term" value="P:glycolytic process"/>
    <property type="evidence" value="ECO:0007669"/>
    <property type="project" value="UniProtKB-UniRule"/>
</dbReference>
<evidence type="ECO:0000256" key="3">
    <source>
        <dbReference type="ARBA" id="ARBA00007422"/>
    </source>
</evidence>
<dbReference type="GO" id="GO:0019563">
    <property type="term" value="P:glycerol catabolic process"/>
    <property type="evidence" value="ECO:0007669"/>
    <property type="project" value="TreeGrafter"/>
</dbReference>
<dbReference type="AlphaFoldDB" id="A0A5B8SV52"/>
<dbReference type="PROSITE" id="PS51440">
    <property type="entry name" value="TIM_2"/>
    <property type="match status" value="1"/>
</dbReference>
<dbReference type="PROSITE" id="PS00171">
    <property type="entry name" value="TIM_1"/>
    <property type="match status" value="1"/>
</dbReference>
<feature type="binding site" evidence="8">
    <location>
        <begin position="232"/>
        <end position="233"/>
    </location>
    <ligand>
        <name>substrate</name>
    </ligand>
</feature>
<dbReference type="InterPro" id="IPR035990">
    <property type="entry name" value="TIM_sf"/>
</dbReference>
<dbReference type="GO" id="GO:0006094">
    <property type="term" value="P:gluconeogenesis"/>
    <property type="evidence" value="ECO:0007669"/>
    <property type="project" value="UniProtKB-UniRule"/>
</dbReference>
<dbReference type="UniPathway" id="UPA00109">
    <property type="reaction ID" value="UER00189"/>
</dbReference>
<evidence type="ECO:0000256" key="2">
    <source>
        <dbReference type="ARBA" id="ARBA00004939"/>
    </source>
</evidence>
<keyword evidence="4 8" id="KW-0312">Gluconeogenesis</keyword>
<dbReference type="KEGG" id="paur:FGL86_05355"/>
<dbReference type="InterPro" id="IPR020861">
    <property type="entry name" value="Triosephosphate_isomerase_AS"/>
</dbReference>
<dbReference type="EC" id="5.3.1.1" evidence="8 9"/>
<comment type="function">
    <text evidence="8">Involved in the gluconeogenesis. Catalyzes stereospecifically the conversion of dihydroxyacetone phosphate (DHAP) to D-glyceraldehyde-3-phosphate (G3P).</text>
</comment>
<dbReference type="GO" id="GO:0046166">
    <property type="term" value="P:glyceraldehyde-3-phosphate biosynthetic process"/>
    <property type="evidence" value="ECO:0007669"/>
    <property type="project" value="TreeGrafter"/>
</dbReference>
<feature type="active site" description="Proton acceptor" evidence="8">
    <location>
        <position position="166"/>
    </location>
</feature>
<comment type="subcellular location">
    <subcellularLocation>
        <location evidence="8 9">Cytoplasm</location>
    </subcellularLocation>
</comment>
<dbReference type="InterPro" id="IPR013785">
    <property type="entry name" value="Aldolase_TIM"/>
</dbReference>
<dbReference type="InterPro" id="IPR022896">
    <property type="entry name" value="TrioseP_Isoase_bac/euk"/>
</dbReference>
<dbReference type="GO" id="GO:0005829">
    <property type="term" value="C:cytosol"/>
    <property type="evidence" value="ECO:0007669"/>
    <property type="project" value="TreeGrafter"/>
</dbReference>
<evidence type="ECO:0000256" key="7">
    <source>
        <dbReference type="ARBA" id="ARBA00023235"/>
    </source>
</evidence>
<comment type="similarity">
    <text evidence="3 8 9">Belongs to the triosephosphate isomerase family.</text>
</comment>
<comment type="pathway">
    <text evidence="1 8 9">Carbohydrate degradation; glycolysis; D-glyceraldehyde 3-phosphate from glycerone phosphate: step 1/1.</text>
</comment>
<dbReference type="NCBIfam" id="TIGR00419">
    <property type="entry name" value="tim"/>
    <property type="match status" value="1"/>
</dbReference>
<evidence type="ECO:0000313" key="11">
    <source>
        <dbReference type="Proteomes" id="UP000321272"/>
    </source>
</evidence>
<proteinExistence type="inferred from homology"/>
<accession>A0A5B8SV52</accession>
<dbReference type="HAMAP" id="MF_00147_B">
    <property type="entry name" value="TIM_B"/>
    <property type="match status" value="1"/>
</dbReference>
<keyword evidence="6 8" id="KW-0324">Glycolysis</keyword>
<evidence type="ECO:0000256" key="4">
    <source>
        <dbReference type="ARBA" id="ARBA00022432"/>
    </source>
</evidence>
<dbReference type="FunFam" id="3.20.20.70:FF:000016">
    <property type="entry name" value="Triosephosphate isomerase"/>
    <property type="match status" value="1"/>
</dbReference>
<dbReference type="RefSeq" id="WP_147183622.1">
    <property type="nucleotide sequence ID" value="NZ_CP042382.1"/>
</dbReference>
<dbReference type="UniPathway" id="UPA00138"/>
<keyword evidence="11" id="KW-1185">Reference proteome</keyword>
<dbReference type="EMBL" id="CP042382">
    <property type="protein sequence ID" value="QEA38560.1"/>
    <property type="molecule type" value="Genomic_DNA"/>
</dbReference>
<evidence type="ECO:0000313" key="10">
    <source>
        <dbReference type="EMBL" id="QEA38560.1"/>
    </source>
</evidence>
<name>A0A5B8SV52_9GAMM</name>
<comment type="subunit">
    <text evidence="8 9">Homodimer.</text>
</comment>
<sequence>MRRPLIAGNWKMNGSLALVERFAQAFTTAELPAEVDIAFMLPAPYLPAAQRSFAGLPVSLGAQTLHPEPKGAYTGEISGAMLKEFGVHYVLVGHSERRSLFHEDDTAVLARVRAALQAGLEPVLCLGETLEEREAGSTEAVVSKQLAAVFDGLDESERRRLTVAYEPVWAIGTGKTAAPDQAQEVHLALRQRLAQYDTTLGETARLLYGGSMNKDNAAALLAQPDIDGGLIGGASLQVGDFLAICQSAG</sequence>
<protein>
    <recommendedName>
        <fullName evidence="8 9">Triosephosphate isomerase</fullName>
        <shortName evidence="8">TIM</shortName>
        <shortName evidence="8">TPI</shortName>
        <ecNumber evidence="8 9">5.3.1.1</ecNumber>
    </recommendedName>
    <alternativeName>
        <fullName evidence="8">Triose-phosphate isomerase</fullName>
    </alternativeName>
</protein>
<dbReference type="Proteomes" id="UP000321272">
    <property type="component" value="Chromosome"/>
</dbReference>
<organism evidence="10 11">
    <name type="scientific">Pistricoccus aurantiacus</name>
    <dbReference type="NCBI Taxonomy" id="1883414"/>
    <lineage>
        <taxon>Bacteria</taxon>
        <taxon>Pseudomonadati</taxon>
        <taxon>Pseudomonadota</taxon>
        <taxon>Gammaproteobacteria</taxon>
        <taxon>Oceanospirillales</taxon>
        <taxon>Halomonadaceae</taxon>
        <taxon>Pistricoccus</taxon>
    </lineage>
</organism>
<comment type="pathway">
    <text evidence="8 9">Carbohydrate biosynthesis; gluconeogenesis.</text>
</comment>
<gene>
    <name evidence="8" type="primary">tpiA</name>
    <name evidence="10" type="ORF">FGL86_05355</name>
</gene>
<feature type="binding site" evidence="8">
    <location>
        <begin position="9"/>
        <end position="11"/>
    </location>
    <ligand>
        <name>substrate</name>
    </ligand>
</feature>
<dbReference type="OrthoDB" id="9809429at2"/>
<evidence type="ECO:0000256" key="6">
    <source>
        <dbReference type="ARBA" id="ARBA00023152"/>
    </source>
</evidence>
<comment type="catalytic activity">
    <reaction evidence="8 9">
        <text>D-glyceraldehyde 3-phosphate = dihydroxyacetone phosphate</text>
        <dbReference type="Rhea" id="RHEA:18585"/>
        <dbReference type="ChEBI" id="CHEBI:57642"/>
        <dbReference type="ChEBI" id="CHEBI:59776"/>
        <dbReference type="EC" id="5.3.1.1"/>
    </reaction>
</comment>
<evidence type="ECO:0000256" key="8">
    <source>
        <dbReference type="HAMAP-Rule" id="MF_00147"/>
    </source>
</evidence>
<dbReference type="InterPro" id="IPR000652">
    <property type="entry name" value="Triosephosphate_isomerase"/>
</dbReference>
<reference evidence="10 11" key="1">
    <citation type="submission" date="2019-06" db="EMBL/GenBank/DDBJ databases">
        <title>Genome analyses of bacteria isolated from kimchi.</title>
        <authorList>
            <person name="Lee S."/>
            <person name="Ahn S."/>
            <person name="Roh S."/>
        </authorList>
    </citation>
    <scope>NUCLEOTIDE SEQUENCE [LARGE SCALE GENOMIC DNA]</scope>
    <source>
        <strain evidence="10 11">CBA4606</strain>
    </source>
</reference>